<dbReference type="AlphaFoldDB" id="A0A0K6IRM6"/>
<dbReference type="SUPFAM" id="SSF69572">
    <property type="entry name" value="Activating enzymes of the ubiquitin-like proteins"/>
    <property type="match status" value="1"/>
</dbReference>
<feature type="domain" description="THIF-type NAD/FAD binding fold" evidence="1">
    <location>
        <begin position="18"/>
        <end position="175"/>
    </location>
</feature>
<dbReference type="OrthoDB" id="5289449at2"/>
<dbReference type="Gene3D" id="3.40.50.720">
    <property type="entry name" value="NAD(P)-binding Rossmann-like Domain"/>
    <property type="match status" value="1"/>
</dbReference>
<name>A0A0K6IRM6_9PROT</name>
<dbReference type="Proteomes" id="UP000182108">
    <property type="component" value="Unassembled WGS sequence"/>
</dbReference>
<protein>
    <submittedName>
        <fullName evidence="2">tRNA A37 threonylcarbamoyladenosine dehydratase</fullName>
    </submittedName>
</protein>
<evidence type="ECO:0000313" key="3">
    <source>
        <dbReference type="Proteomes" id="UP000182108"/>
    </source>
</evidence>
<gene>
    <name evidence="2" type="ORF">Ga0061068_102125</name>
</gene>
<sequence>MSGAVDLERRFGGIERLYGQGVLARLQRCKVAVVGVGGVGSWAAEALARSGVGGLRLIDLDVVAESNCNRQVHALSSTLGRAKVEVMTERLADINPLLSCEPIDDFLTPENCAALIAGMDAVIDAVDGVRAKAALAAQCRAQGIFLVMTGAAGGKRDPARIEVADLTQTLQDPLLAKTRALLRREYGFPRGRERFGVPAVFSSEPMRRDAQCDARAGLACAGYGSSMMMTAAMGLIAAERVVAHLVQEGR</sequence>
<keyword evidence="3" id="KW-1185">Reference proteome</keyword>
<evidence type="ECO:0000313" key="2">
    <source>
        <dbReference type="EMBL" id="CUB05760.1"/>
    </source>
</evidence>
<dbReference type="RefSeq" id="WP_055422847.1">
    <property type="nucleotide sequence ID" value="NZ_CYHH01000002.1"/>
</dbReference>
<organism evidence="2 3">
    <name type="scientific">Tepidiphilus thermophilus</name>
    <dbReference type="NCBI Taxonomy" id="876478"/>
    <lineage>
        <taxon>Bacteria</taxon>
        <taxon>Pseudomonadati</taxon>
        <taxon>Pseudomonadota</taxon>
        <taxon>Hydrogenophilia</taxon>
        <taxon>Hydrogenophilales</taxon>
        <taxon>Hydrogenophilaceae</taxon>
        <taxon>Tepidiphilus</taxon>
    </lineage>
</organism>
<dbReference type="GO" id="GO:0008641">
    <property type="term" value="F:ubiquitin-like modifier activating enzyme activity"/>
    <property type="evidence" value="ECO:0007669"/>
    <property type="project" value="InterPro"/>
</dbReference>
<dbReference type="CDD" id="cd00755">
    <property type="entry name" value="YgdL_like"/>
    <property type="match status" value="1"/>
</dbReference>
<dbReference type="EMBL" id="CYHH01000002">
    <property type="protein sequence ID" value="CUB05760.1"/>
    <property type="molecule type" value="Genomic_DNA"/>
</dbReference>
<dbReference type="GO" id="GO:0061504">
    <property type="term" value="P:cyclic threonylcarbamoyladenosine biosynthetic process"/>
    <property type="evidence" value="ECO:0007669"/>
    <property type="project" value="TreeGrafter"/>
</dbReference>
<accession>A0A0K6IRM6</accession>
<dbReference type="InterPro" id="IPR035985">
    <property type="entry name" value="Ubiquitin-activating_enz"/>
</dbReference>
<dbReference type="PANTHER" id="PTHR43267:SF1">
    <property type="entry name" value="TRNA THREONYLCARBAMOYLADENOSINE DEHYDRATASE"/>
    <property type="match status" value="1"/>
</dbReference>
<dbReference type="PANTHER" id="PTHR43267">
    <property type="entry name" value="TRNA THREONYLCARBAMOYLADENOSINE DEHYDRATASE"/>
    <property type="match status" value="1"/>
</dbReference>
<reference evidence="3" key="1">
    <citation type="submission" date="2015-08" db="EMBL/GenBank/DDBJ databases">
        <authorList>
            <person name="Babu N.S."/>
            <person name="Beckwith C.J."/>
            <person name="Beseler K.G."/>
            <person name="Brison A."/>
            <person name="Carone J.V."/>
            <person name="Caskin T.P."/>
            <person name="Diamond M."/>
            <person name="Durham M.E."/>
            <person name="Foxe J.M."/>
            <person name="Go M."/>
            <person name="Henderson B.A."/>
            <person name="Jones I.B."/>
            <person name="McGettigan J.A."/>
            <person name="Micheletti S.J."/>
            <person name="Nasrallah M.E."/>
            <person name="Ortiz D."/>
            <person name="Piller C.R."/>
            <person name="Privatt S.R."/>
            <person name="Schneider S.L."/>
            <person name="Sharp S."/>
            <person name="Smith T.C."/>
            <person name="Stanton J.D."/>
            <person name="Ullery H.E."/>
            <person name="Wilson R.J."/>
            <person name="Serrano M.G."/>
            <person name="Buck G."/>
            <person name="Lee V."/>
            <person name="Wang Y."/>
            <person name="Carvalho R."/>
            <person name="Voegtly L."/>
            <person name="Shi R."/>
            <person name="Duckworth R."/>
            <person name="Johnson A."/>
            <person name="Loviza R."/>
            <person name="Walstead R."/>
            <person name="Shah Z."/>
            <person name="Kiflezghi M."/>
            <person name="Wade K."/>
            <person name="Ball S.L."/>
            <person name="Bradley K.W."/>
            <person name="Asai D.J."/>
            <person name="Bowman C.A."/>
            <person name="Russell D.A."/>
            <person name="Pope W.H."/>
            <person name="Jacobs-Sera D."/>
            <person name="Hendrix R.W."/>
            <person name="Hatfull G.F."/>
        </authorList>
    </citation>
    <scope>NUCLEOTIDE SEQUENCE [LARGE SCALE GENOMIC DNA]</scope>
    <source>
        <strain evidence="3">JCM 19170</strain>
    </source>
</reference>
<dbReference type="InterPro" id="IPR045886">
    <property type="entry name" value="ThiF/MoeB/HesA"/>
</dbReference>
<dbReference type="InterPro" id="IPR000594">
    <property type="entry name" value="ThiF_NAD_FAD-bd"/>
</dbReference>
<dbReference type="GO" id="GO:0061503">
    <property type="term" value="F:tRNA threonylcarbamoyladenosine dehydratase"/>
    <property type="evidence" value="ECO:0007669"/>
    <property type="project" value="TreeGrafter"/>
</dbReference>
<evidence type="ECO:0000259" key="1">
    <source>
        <dbReference type="Pfam" id="PF00899"/>
    </source>
</evidence>
<dbReference type="Pfam" id="PF00899">
    <property type="entry name" value="ThiF"/>
    <property type="match status" value="1"/>
</dbReference>
<proteinExistence type="predicted"/>